<dbReference type="EMBL" id="BSUZ01000001">
    <property type="protein sequence ID" value="GMA87691.1"/>
    <property type="molecule type" value="Genomic_DNA"/>
</dbReference>
<reference evidence="3" key="1">
    <citation type="journal article" date="2019" name="Int. J. Syst. Evol. Microbiol.">
        <title>The Global Catalogue of Microorganisms (GCM) 10K type strain sequencing project: providing services to taxonomists for standard genome sequencing and annotation.</title>
        <authorList>
            <consortium name="The Broad Institute Genomics Platform"/>
            <consortium name="The Broad Institute Genome Sequencing Center for Infectious Disease"/>
            <person name="Wu L."/>
            <person name="Ma J."/>
        </authorList>
    </citation>
    <scope>NUCLEOTIDE SEQUENCE [LARGE SCALE GENOMIC DNA]</scope>
    <source>
        <strain evidence="3">NBRC 108730</strain>
    </source>
</reference>
<dbReference type="InterPro" id="IPR046348">
    <property type="entry name" value="SIS_dom_sf"/>
</dbReference>
<protein>
    <submittedName>
        <fullName evidence="2">Uncharacterized protein</fullName>
    </submittedName>
</protein>
<evidence type="ECO:0000256" key="1">
    <source>
        <dbReference type="SAM" id="MobiDB-lite"/>
    </source>
</evidence>
<evidence type="ECO:0000313" key="2">
    <source>
        <dbReference type="EMBL" id="GMA87691.1"/>
    </source>
</evidence>
<organism evidence="2 3">
    <name type="scientific">Angustibacter aerolatus</name>
    <dbReference type="NCBI Taxonomy" id="1162965"/>
    <lineage>
        <taxon>Bacteria</taxon>
        <taxon>Bacillati</taxon>
        <taxon>Actinomycetota</taxon>
        <taxon>Actinomycetes</taxon>
        <taxon>Kineosporiales</taxon>
        <taxon>Kineosporiaceae</taxon>
    </lineage>
</organism>
<evidence type="ECO:0000313" key="3">
    <source>
        <dbReference type="Proteomes" id="UP001157017"/>
    </source>
</evidence>
<dbReference type="Gene3D" id="3.40.50.10490">
    <property type="entry name" value="Glucose-6-phosphate isomerase like protein, domain 1"/>
    <property type="match status" value="1"/>
</dbReference>
<accession>A0ABQ6JJE9</accession>
<proteinExistence type="predicted"/>
<keyword evidence="3" id="KW-1185">Reference proteome</keyword>
<name>A0ABQ6JJE9_9ACTN</name>
<feature type="region of interest" description="Disordered" evidence="1">
    <location>
        <begin position="81"/>
        <end position="121"/>
    </location>
</feature>
<dbReference type="Proteomes" id="UP001157017">
    <property type="component" value="Unassembled WGS sequence"/>
</dbReference>
<sequence>MGGPGPAVADGWSRLADDVSTLQRDAGEAIDRLTALVGAAGSVDVSGEQAALVAAEEGALLLREVCRVPATAFELRNYLHGPTESATSGAPASTGHVLLGDHRSAEARGAGSPGRGTPSRS</sequence>
<gene>
    <name evidence="2" type="ORF">GCM10025868_29410</name>
</gene>
<dbReference type="SUPFAM" id="SSF53697">
    <property type="entry name" value="SIS domain"/>
    <property type="match status" value="1"/>
</dbReference>
<comment type="caution">
    <text evidence="2">The sequence shown here is derived from an EMBL/GenBank/DDBJ whole genome shotgun (WGS) entry which is preliminary data.</text>
</comment>